<dbReference type="OrthoDB" id="69313at2"/>
<organism evidence="2 3">
    <name type="scientific">Thioalbus denitrificans</name>
    <dbReference type="NCBI Taxonomy" id="547122"/>
    <lineage>
        <taxon>Bacteria</taxon>
        <taxon>Pseudomonadati</taxon>
        <taxon>Pseudomonadota</taxon>
        <taxon>Gammaproteobacteria</taxon>
        <taxon>Chromatiales</taxon>
        <taxon>Ectothiorhodospiraceae</taxon>
        <taxon>Thioalbus</taxon>
    </lineage>
</organism>
<name>A0A369BLD5_9GAMM</name>
<dbReference type="SUPFAM" id="SSF52540">
    <property type="entry name" value="P-loop containing nucleoside triphosphate hydrolases"/>
    <property type="match status" value="1"/>
</dbReference>
<dbReference type="InterPro" id="IPR002586">
    <property type="entry name" value="CobQ/CobB/MinD/ParA_Nub-bd_dom"/>
</dbReference>
<comment type="caution">
    <text evidence="2">The sequence shown here is derived from an EMBL/GenBank/DDBJ whole genome shotgun (WGS) entry which is preliminary data.</text>
</comment>
<dbReference type="AlphaFoldDB" id="A0A369BLD5"/>
<dbReference type="EMBL" id="QPJY01000018">
    <property type="protein sequence ID" value="RCX22390.1"/>
    <property type="molecule type" value="Genomic_DNA"/>
</dbReference>
<protein>
    <submittedName>
        <fullName evidence="2">Chromosome partitioning protein</fullName>
    </submittedName>
</protein>
<proteinExistence type="predicted"/>
<reference evidence="2 3" key="1">
    <citation type="submission" date="2018-07" db="EMBL/GenBank/DDBJ databases">
        <title>Genomic Encyclopedia of Type Strains, Phase IV (KMG-IV): sequencing the most valuable type-strain genomes for metagenomic binning, comparative biology and taxonomic classification.</title>
        <authorList>
            <person name="Goeker M."/>
        </authorList>
    </citation>
    <scope>NUCLEOTIDE SEQUENCE [LARGE SCALE GENOMIC DNA]</scope>
    <source>
        <strain evidence="2 3">DSM 26407</strain>
    </source>
</reference>
<dbReference type="Pfam" id="PF01656">
    <property type="entry name" value="CbiA"/>
    <property type="match status" value="1"/>
</dbReference>
<dbReference type="CDD" id="cd02042">
    <property type="entry name" value="ParAB_family"/>
    <property type="match status" value="1"/>
</dbReference>
<feature type="domain" description="CobQ/CobB/MinD/ParA nucleotide binding" evidence="1">
    <location>
        <begin position="5"/>
        <end position="160"/>
    </location>
</feature>
<evidence type="ECO:0000259" key="1">
    <source>
        <dbReference type="Pfam" id="PF01656"/>
    </source>
</evidence>
<dbReference type="Proteomes" id="UP000252707">
    <property type="component" value="Unassembled WGS sequence"/>
</dbReference>
<dbReference type="InterPro" id="IPR050678">
    <property type="entry name" value="DNA_Partitioning_ATPase"/>
</dbReference>
<accession>A0A369BLD5</accession>
<dbReference type="PANTHER" id="PTHR13696:SF96">
    <property type="entry name" value="COBQ_COBB_MIND_PARA NUCLEOTIDE BINDING DOMAIN-CONTAINING PROTEIN"/>
    <property type="match status" value="1"/>
</dbReference>
<dbReference type="InterPro" id="IPR027417">
    <property type="entry name" value="P-loop_NTPase"/>
</dbReference>
<evidence type="ECO:0000313" key="3">
    <source>
        <dbReference type="Proteomes" id="UP000252707"/>
    </source>
</evidence>
<dbReference type="PIRSF" id="PIRSF009320">
    <property type="entry name" value="Nuc_binding_HP_1000"/>
    <property type="match status" value="1"/>
</dbReference>
<dbReference type="Gene3D" id="3.40.50.300">
    <property type="entry name" value="P-loop containing nucleotide triphosphate hydrolases"/>
    <property type="match status" value="1"/>
</dbReference>
<sequence>MILLVGNLKGGTGKSTISFNLGVWSAYQMRRALIIDSDPLHTISTLLAVRKEERHQPVIYSLIAAETALADEIDRISDLFDDIIVDIAAGDKVGLRAALKVADKVLIPLLPGQADVWALSDTMELIEEARQAKPELPVMVVINKADTNQQIRETQETEEAMNHVKGISLAPTSLGYRVVMRRSLTEGLGAAEWAPRSKAAEEIDHLARAVFEVKN</sequence>
<keyword evidence="3" id="KW-1185">Reference proteome</keyword>
<gene>
    <name evidence="2" type="ORF">DFQ59_1183</name>
</gene>
<dbReference type="PANTHER" id="PTHR13696">
    <property type="entry name" value="P-LOOP CONTAINING NUCLEOSIDE TRIPHOSPHATE HYDROLASE"/>
    <property type="match status" value="1"/>
</dbReference>
<evidence type="ECO:0000313" key="2">
    <source>
        <dbReference type="EMBL" id="RCX22390.1"/>
    </source>
</evidence>
<dbReference type="RefSeq" id="WP_114281288.1">
    <property type="nucleotide sequence ID" value="NZ_QPJY01000018.1"/>
</dbReference>